<name>A0A7K3U8R2_9HYPH</name>
<comment type="caution">
    <text evidence="2">The sequence shown here is derived from an EMBL/GenBank/DDBJ whole genome shotgun (WGS) entry which is preliminary data.</text>
</comment>
<organism evidence="2 3">
    <name type="scientific">Rhizobium phaseoli</name>
    <dbReference type="NCBI Taxonomy" id="396"/>
    <lineage>
        <taxon>Bacteria</taxon>
        <taxon>Pseudomonadati</taxon>
        <taxon>Pseudomonadota</taxon>
        <taxon>Alphaproteobacteria</taxon>
        <taxon>Hyphomicrobiales</taxon>
        <taxon>Rhizobiaceae</taxon>
        <taxon>Rhizobium/Agrobacterium group</taxon>
        <taxon>Rhizobium</taxon>
    </lineage>
</organism>
<dbReference type="EMBL" id="WUFT01000003">
    <property type="protein sequence ID" value="NEJ70003.1"/>
    <property type="molecule type" value="Genomic_DNA"/>
</dbReference>
<gene>
    <name evidence="2" type="ORF">GR197_05545</name>
</gene>
<proteinExistence type="predicted"/>
<reference evidence="2 3" key="1">
    <citation type="submission" date="2019-12" db="EMBL/GenBank/DDBJ databases">
        <title>Rhizobium genotypes associated with high levels of biological nitrogen fixation by grain legumes in a temperate-maritime cropping system.</title>
        <authorList>
            <person name="Maluk M."/>
            <person name="Francesc Ferrando Molina F."/>
            <person name="Lopez Del Egido L."/>
            <person name="Lafos M."/>
            <person name="Langarica-Fuentes A."/>
            <person name="Gebre Yohannes G."/>
            <person name="Young M.W."/>
            <person name="Martin P."/>
            <person name="Gantlett R."/>
            <person name="Kenicer G."/>
            <person name="Hawes C."/>
            <person name="Begg G.S."/>
            <person name="Quilliam R.S."/>
            <person name="Squire G.R."/>
            <person name="Poole P.S."/>
            <person name="Young P.W."/>
            <person name="Iannetta P.M."/>
            <person name="James E.K."/>
        </authorList>
    </citation>
    <scope>NUCLEOTIDE SEQUENCE [LARGE SCALE GENOMIC DNA]</scope>
    <source>
        <strain evidence="2 3">JHI366</strain>
    </source>
</reference>
<dbReference type="Pfam" id="PF07336">
    <property type="entry name" value="ABATE"/>
    <property type="match status" value="1"/>
</dbReference>
<dbReference type="PANTHER" id="PTHR35525:SF3">
    <property type="entry name" value="BLL6575 PROTEIN"/>
    <property type="match status" value="1"/>
</dbReference>
<feature type="domain" description="Zinc finger CGNR" evidence="1">
    <location>
        <begin position="158"/>
        <end position="199"/>
    </location>
</feature>
<dbReference type="Proteomes" id="UP000471753">
    <property type="component" value="Unassembled WGS sequence"/>
</dbReference>
<accession>A0A7K3U8R2</accession>
<dbReference type="SUPFAM" id="SSF160904">
    <property type="entry name" value="Jann2411-like"/>
    <property type="match status" value="1"/>
</dbReference>
<evidence type="ECO:0000259" key="1">
    <source>
        <dbReference type="Pfam" id="PF11706"/>
    </source>
</evidence>
<dbReference type="Pfam" id="PF11706">
    <property type="entry name" value="zf-CGNR"/>
    <property type="match status" value="1"/>
</dbReference>
<protein>
    <recommendedName>
        <fullName evidence="1">Zinc finger CGNR domain-containing protein</fullName>
    </recommendedName>
</protein>
<dbReference type="RefSeq" id="WP_164007392.1">
    <property type="nucleotide sequence ID" value="NZ_WUFT01000003.1"/>
</dbReference>
<dbReference type="AlphaFoldDB" id="A0A7K3U8R2"/>
<dbReference type="PANTHER" id="PTHR35525">
    <property type="entry name" value="BLL6575 PROTEIN"/>
    <property type="match status" value="1"/>
</dbReference>
<dbReference type="InterPro" id="IPR021005">
    <property type="entry name" value="Znf_CGNR"/>
</dbReference>
<evidence type="ECO:0000313" key="2">
    <source>
        <dbReference type="EMBL" id="NEJ70003.1"/>
    </source>
</evidence>
<evidence type="ECO:0000313" key="3">
    <source>
        <dbReference type="Proteomes" id="UP000471753"/>
    </source>
</evidence>
<sequence>MATSTSEMRLSGGHPALDFVNTVDSRRGRWGPDLLRSFDDLVALAERLDLLGPNVASRLRNQAASEPEEAQEALTHAKRLRESVYRLFVLEDVGGPYPREDLSLVEDFAQRGLAHQVLAAAGIGFNWVLPVDDLHQLGQLFAIKATDLLIERGRRREVRECKGDNCGWLFLDRSRSGGRMWCSEASCGSHSRVKRFRSRAKPR</sequence>
<dbReference type="InterPro" id="IPR010852">
    <property type="entry name" value="ABATE"/>
</dbReference>
<dbReference type="Gene3D" id="1.10.3300.10">
    <property type="entry name" value="Jann2411-like domain"/>
    <property type="match status" value="1"/>
</dbReference>
<dbReference type="InterPro" id="IPR023286">
    <property type="entry name" value="ABATE_dom_sf"/>
</dbReference>